<dbReference type="GO" id="GO:0004347">
    <property type="term" value="F:glucose-6-phosphate isomerase activity"/>
    <property type="evidence" value="ECO:0007669"/>
    <property type="project" value="InterPro"/>
</dbReference>
<evidence type="ECO:0000313" key="5">
    <source>
        <dbReference type="Proteomes" id="UP000587396"/>
    </source>
</evidence>
<name>A0A842J805_9ACTN</name>
<dbReference type="GO" id="GO:0005829">
    <property type="term" value="C:cytosol"/>
    <property type="evidence" value="ECO:0007669"/>
    <property type="project" value="TreeGrafter"/>
</dbReference>
<gene>
    <name evidence="4" type="ORF">H7313_00465</name>
</gene>
<dbReference type="PROSITE" id="PS51463">
    <property type="entry name" value="P_GLUCOSE_ISOMERASE_3"/>
    <property type="match status" value="1"/>
</dbReference>
<keyword evidence="2" id="KW-0324">Glycolysis</keyword>
<reference evidence="4 5" key="1">
    <citation type="submission" date="2020-08" db="EMBL/GenBank/DDBJ databases">
        <authorList>
            <person name="Liu C."/>
            <person name="Sun Q."/>
        </authorList>
    </citation>
    <scope>NUCLEOTIDE SEQUENCE [LARGE SCALE GENOMIC DNA]</scope>
    <source>
        <strain evidence="4 5">N22</strain>
    </source>
</reference>
<comment type="caution">
    <text evidence="4">The sequence shown here is derived from an EMBL/GenBank/DDBJ whole genome shotgun (WGS) entry which is preliminary data.</text>
</comment>
<dbReference type="RefSeq" id="WP_080144025.1">
    <property type="nucleotide sequence ID" value="NZ_JACMSE010000001.1"/>
</dbReference>
<sequence length="568" mass="62053">MISGDMEKLYPSAKTLVKECVASRVHAKDASLYDFSEQAQSCAERYMGWTDLASNPPYPLRDIQAFADSIIAQGLNTVVLIGQGGSTQAPMTITKYNKPDSSKITFKTLDSDSPVRVRAILAEAKPENTLFVISSKSGGTIEPRLALRAVRDAVGDTMTEEELAQHLVAITDPGSDLERQAHEEGWAAVLPGEPSVGGRFSALSVFGLLPAALVGIDLEEVMEHAVEAEQRCSEDAIDNPAIGLAAFLYDNYLQGRNKFSFLTPKRGRVLGLWIEQLVAESLGKDGQGILPNIEIDSLLLTNDPGDRSVIMYQTKTDLWDERKNFEMSLSYIDPTIPRANFKIDSVEELAEHFIMWEYAVAMCGYLMKVCPFDQPDVASAKAVVLNILEEGQPEPDFVQDFIGDVHMGEVEVRLAPCFKDCTDVHSALRALLTSIQPGDYFALNAFLPFTGEGRREALELIRHGVAASRRTVSCLEVGPRYLHSTGQLQKGGQNNGVFLILSADELKDIPLSQEAESLGTLAKAQASGDLVTLAERGRRCVHLHLPDNSGVTLRALSEVITNILATLD</sequence>
<dbReference type="GO" id="GO:0006096">
    <property type="term" value="P:glycolytic process"/>
    <property type="evidence" value="ECO:0007669"/>
    <property type="project" value="UniProtKB-KW"/>
</dbReference>
<dbReference type="PANTHER" id="PTHR11469">
    <property type="entry name" value="GLUCOSE-6-PHOSPHATE ISOMERASE"/>
    <property type="match status" value="1"/>
</dbReference>
<evidence type="ECO:0000313" key="4">
    <source>
        <dbReference type="EMBL" id="MBC2887847.1"/>
    </source>
</evidence>
<dbReference type="Gene3D" id="3.40.50.10490">
    <property type="entry name" value="Glucose-6-phosphate isomerase like protein, domain 1"/>
    <property type="match status" value="3"/>
</dbReference>
<dbReference type="PANTHER" id="PTHR11469:SF1">
    <property type="entry name" value="GLUCOSE-6-PHOSPHATE ISOMERASE"/>
    <property type="match status" value="1"/>
</dbReference>
<dbReference type="SUPFAM" id="SSF53697">
    <property type="entry name" value="SIS domain"/>
    <property type="match status" value="1"/>
</dbReference>
<dbReference type="Pfam" id="PF00342">
    <property type="entry name" value="PGI"/>
    <property type="match status" value="1"/>
</dbReference>
<dbReference type="GO" id="GO:0097367">
    <property type="term" value="F:carbohydrate derivative binding"/>
    <property type="evidence" value="ECO:0007669"/>
    <property type="project" value="InterPro"/>
</dbReference>
<dbReference type="Proteomes" id="UP000587396">
    <property type="component" value="Unassembled WGS sequence"/>
</dbReference>
<keyword evidence="3 4" id="KW-0413">Isomerase</keyword>
<dbReference type="GO" id="GO:0048029">
    <property type="term" value="F:monosaccharide binding"/>
    <property type="evidence" value="ECO:0007669"/>
    <property type="project" value="TreeGrafter"/>
</dbReference>
<keyword evidence="1" id="KW-0312">Gluconeogenesis</keyword>
<keyword evidence="5" id="KW-1185">Reference proteome</keyword>
<dbReference type="EMBL" id="JACMSE010000001">
    <property type="protein sequence ID" value="MBC2887847.1"/>
    <property type="molecule type" value="Genomic_DNA"/>
</dbReference>
<proteinExistence type="predicted"/>
<evidence type="ECO:0000256" key="3">
    <source>
        <dbReference type="ARBA" id="ARBA00023235"/>
    </source>
</evidence>
<dbReference type="AlphaFoldDB" id="A0A842J805"/>
<dbReference type="GO" id="GO:0006094">
    <property type="term" value="P:gluconeogenesis"/>
    <property type="evidence" value="ECO:0007669"/>
    <property type="project" value="UniProtKB-KW"/>
</dbReference>
<dbReference type="InterPro" id="IPR001672">
    <property type="entry name" value="G6P_Isomerase"/>
</dbReference>
<accession>A0A842J805</accession>
<protein>
    <submittedName>
        <fullName evidence="4">Glucose-6-phosphate isomerase</fullName>
    </submittedName>
</protein>
<evidence type="ECO:0000256" key="2">
    <source>
        <dbReference type="ARBA" id="ARBA00023152"/>
    </source>
</evidence>
<evidence type="ECO:0000256" key="1">
    <source>
        <dbReference type="ARBA" id="ARBA00022432"/>
    </source>
</evidence>
<organism evidence="4 5">
    <name type="scientific">Gordonibacter massiliensis</name>
    <name type="common">ex Traore et al. 2017</name>
    <dbReference type="NCBI Taxonomy" id="1841863"/>
    <lineage>
        <taxon>Bacteria</taxon>
        <taxon>Bacillati</taxon>
        <taxon>Actinomycetota</taxon>
        <taxon>Coriobacteriia</taxon>
        <taxon>Eggerthellales</taxon>
        <taxon>Eggerthellaceae</taxon>
        <taxon>Gordonibacter</taxon>
    </lineage>
</organism>
<dbReference type="GO" id="GO:0051156">
    <property type="term" value="P:glucose 6-phosphate metabolic process"/>
    <property type="evidence" value="ECO:0007669"/>
    <property type="project" value="TreeGrafter"/>
</dbReference>
<dbReference type="InterPro" id="IPR046348">
    <property type="entry name" value="SIS_dom_sf"/>
</dbReference>